<feature type="domain" description="Response regulatory" evidence="3">
    <location>
        <begin position="5"/>
        <end position="119"/>
    </location>
</feature>
<dbReference type="EMBL" id="WUMU01000019">
    <property type="protein sequence ID" value="MXN19540.1"/>
    <property type="molecule type" value="Genomic_DNA"/>
</dbReference>
<protein>
    <submittedName>
        <fullName evidence="4">Response regulator</fullName>
    </submittedName>
</protein>
<evidence type="ECO:0000313" key="4">
    <source>
        <dbReference type="EMBL" id="MXN19540.1"/>
    </source>
</evidence>
<dbReference type="PANTHER" id="PTHR44591:SF25">
    <property type="entry name" value="CHEMOTAXIS TWO-COMPONENT RESPONSE REGULATOR"/>
    <property type="match status" value="1"/>
</dbReference>
<name>A0A6L7G877_9RHOB</name>
<dbReference type="InterPro" id="IPR001789">
    <property type="entry name" value="Sig_transdc_resp-reg_receiver"/>
</dbReference>
<evidence type="ECO:0000256" key="1">
    <source>
        <dbReference type="ARBA" id="ARBA00022553"/>
    </source>
</evidence>
<reference evidence="4 5" key="1">
    <citation type="submission" date="2019-12" db="EMBL/GenBank/DDBJ databases">
        <authorList>
            <person name="Li M."/>
        </authorList>
    </citation>
    <scope>NUCLEOTIDE SEQUENCE [LARGE SCALE GENOMIC DNA]</scope>
    <source>
        <strain evidence="4 5">GBMRC 2024</strain>
    </source>
</reference>
<dbReference type="Proteomes" id="UP000477911">
    <property type="component" value="Unassembled WGS sequence"/>
</dbReference>
<keyword evidence="1 2" id="KW-0597">Phosphoprotein</keyword>
<dbReference type="Pfam" id="PF00072">
    <property type="entry name" value="Response_reg"/>
    <property type="match status" value="1"/>
</dbReference>
<dbReference type="InterPro" id="IPR011006">
    <property type="entry name" value="CheY-like_superfamily"/>
</dbReference>
<accession>A0A6L7G877</accession>
<dbReference type="InterPro" id="IPR050595">
    <property type="entry name" value="Bact_response_regulator"/>
</dbReference>
<evidence type="ECO:0000313" key="5">
    <source>
        <dbReference type="Proteomes" id="UP000477911"/>
    </source>
</evidence>
<dbReference type="RefSeq" id="WP_160895667.1">
    <property type="nucleotide sequence ID" value="NZ_WUMU01000019.1"/>
</dbReference>
<dbReference type="Gene3D" id="3.40.50.2300">
    <property type="match status" value="1"/>
</dbReference>
<dbReference type="PANTHER" id="PTHR44591">
    <property type="entry name" value="STRESS RESPONSE REGULATOR PROTEIN 1"/>
    <property type="match status" value="1"/>
</dbReference>
<dbReference type="SUPFAM" id="SSF52172">
    <property type="entry name" value="CheY-like"/>
    <property type="match status" value="1"/>
</dbReference>
<comment type="caution">
    <text evidence="4">The sequence shown here is derived from an EMBL/GenBank/DDBJ whole genome shotgun (WGS) entry which is preliminary data.</text>
</comment>
<evidence type="ECO:0000259" key="3">
    <source>
        <dbReference type="PROSITE" id="PS50110"/>
    </source>
</evidence>
<keyword evidence="5" id="KW-1185">Reference proteome</keyword>
<evidence type="ECO:0000256" key="2">
    <source>
        <dbReference type="PROSITE-ProRule" id="PRU00169"/>
    </source>
</evidence>
<organism evidence="4 5">
    <name type="scientific">Pseudooceanicola albus</name>
    <dbReference type="NCBI Taxonomy" id="2692189"/>
    <lineage>
        <taxon>Bacteria</taxon>
        <taxon>Pseudomonadati</taxon>
        <taxon>Pseudomonadota</taxon>
        <taxon>Alphaproteobacteria</taxon>
        <taxon>Rhodobacterales</taxon>
        <taxon>Paracoccaceae</taxon>
        <taxon>Pseudooceanicola</taxon>
    </lineage>
</organism>
<dbReference type="GO" id="GO:0000160">
    <property type="term" value="P:phosphorelay signal transduction system"/>
    <property type="evidence" value="ECO:0007669"/>
    <property type="project" value="InterPro"/>
</dbReference>
<gene>
    <name evidence="4" type="ORF">GR170_17040</name>
</gene>
<proteinExistence type="predicted"/>
<dbReference type="PROSITE" id="PS50110">
    <property type="entry name" value="RESPONSE_REGULATORY"/>
    <property type="match status" value="1"/>
</dbReference>
<feature type="modified residue" description="4-aspartylphosphate" evidence="2">
    <location>
        <position position="54"/>
    </location>
</feature>
<sequence>MQSYLVAIVDDDPGVRGSLHSLLRSAGMEGVGFGSAEALLACEDPGALVCILTDLHMEGMSGLDLQVEMRRRHWAQPVIMMTAYPTATARRRALEEGAHAFLTKPVDPDCLLEAIDAAIG</sequence>
<dbReference type="SMART" id="SM00448">
    <property type="entry name" value="REC"/>
    <property type="match status" value="1"/>
</dbReference>
<dbReference type="AlphaFoldDB" id="A0A6L7G877"/>